<keyword evidence="2" id="KW-0238">DNA-binding</keyword>
<dbReference type="InterPro" id="IPR013096">
    <property type="entry name" value="Cupin_2"/>
</dbReference>
<dbReference type="Proteomes" id="UP000823629">
    <property type="component" value="Unassembled WGS sequence"/>
</dbReference>
<dbReference type="InterPro" id="IPR020449">
    <property type="entry name" value="Tscrpt_reg_AraC-type_HTH"/>
</dbReference>
<gene>
    <name evidence="5" type="ORF">IAC78_03515</name>
</gene>
<dbReference type="PROSITE" id="PS01124">
    <property type="entry name" value="HTH_ARAC_FAMILY_2"/>
    <property type="match status" value="1"/>
</dbReference>
<dbReference type="AlphaFoldDB" id="A0A9D9D6L5"/>
<dbReference type="PROSITE" id="PS00041">
    <property type="entry name" value="HTH_ARAC_FAMILY_1"/>
    <property type="match status" value="1"/>
</dbReference>
<dbReference type="PANTHER" id="PTHR43280:SF28">
    <property type="entry name" value="HTH-TYPE TRANSCRIPTIONAL ACTIVATOR RHAS"/>
    <property type="match status" value="1"/>
</dbReference>
<keyword evidence="1" id="KW-0805">Transcription regulation</keyword>
<dbReference type="PRINTS" id="PR00032">
    <property type="entry name" value="HTHARAC"/>
</dbReference>
<dbReference type="Gene3D" id="2.60.120.10">
    <property type="entry name" value="Jelly Rolls"/>
    <property type="match status" value="1"/>
</dbReference>
<organism evidence="5 6">
    <name type="scientific">Candidatus Scatoplasma merdavium</name>
    <dbReference type="NCBI Taxonomy" id="2840932"/>
    <lineage>
        <taxon>Bacteria</taxon>
        <taxon>Bacillati</taxon>
        <taxon>Bacillota</taxon>
        <taxon>Bacilli</taxon>
        <taxon>Bacillales</taxon>
        <taxon>Candidatus Scatoplasma</taxon>
    </lineage>
</organism>
<protein>
    <submittedName>
        <fullName evidence="5">AraC family transcriptional regulator</fullName>
    </submittedName>
</protein>
<dbReference type="PANTHER" id="PTHR43280">
    <property type="entry name" value="ARAC-FAMILY TRANSCRIPTIONAL REGULATOR"/>
    <property type="match status" value="1"/>
</dbReference>
<reference evidence="5" key="1">
    <citation type="submission" date="2020-10" db="EMBL/GenBank/DDBJ databases">
        <authorList>
            <person name="Gilroy R."/>
        </authorList>
    </citation>
    <scope>NUCLEOTIDE SEQUENCE</scope>
    <source>
        <strain evidence="5">1748</strain>
    </source>
</reference>
<dbReference type="GO" id="GO:0003700">
    <property type="term" value="F:DNA-binding transcription factor activity"/>
    <property type="evidence" value="ECO:0007669"/>
    <property type="project" value="InterPro"/>
</dbReference>
<dbReference type="InterPro" id="IPR009057">
    <property type="entry name" value="Homeodomain-like_sf"/>
</dbReference>
<dbReference type="InterPro" id="IPR014710">
    <property type="entry name" value="RmlC-like_jellyroll"/>
</dbReference>
<dbReference type="Pfam" id="PF07883">
    <property type="entry name" value="Cupin_2"/>
    <property type="match status" value="1"/>
</dbReference>
<sequence>MMEISELKDSIERSNWEFPIAVYRDEFFTNRTSVPHYHNEIEIVVALKGDIVVSCNNQDIIVRQGESLIINSDVVHIVKHADYPSSQILCIVFNPVLLYGYKNSSIEEKYVNPIVRSSISYISIPSTGWGEKCFTAYNEVAKHYFAKKNGYEIAVKIMLLDAWLILIRNLSLNLENNITNPNSKTKIVKLAMAFINKNYSSDIDLKDIAHEVGLSSSELCKLFKRHLSESPMQIVLKKRIAAACYYLTYTDEALSSISLKIGFSDANYFAIAFKKHLGMTPSSYRKRSREDIKN</sequence>
<dbReference type="Pfam" id="PF12833">
    <property type="entry name" value="HTH_18"/>
    <property type="match status" value="1"/>
</dbReference>
<dbReference type="GO" id="GO:0043565">
    <property type="term" value="F:sequence-specific DNA binding"/>
    <property type="evidence" value="ECO:0007669"/>
    <property type="project" value="InterPro"/>
</dbReference>
<reference evidence="5" key="2">
    <citation type="journal article" date="2021" name="PeerJ">
        <title>Extensive microbial diversity within the chicken gut microbiome revealed by metagenomics and culture.</title>
        <authorList>
            <person name="Gilroy R."/>
            <person name="Ravi A."/>
            <person name="Getino M."/>
            <person name="Pursley I."/>
            <person name="Horton D.L."/>
            <person name="Alikhan N.F."/>
            <person name="Baker D."/>
            <person name="Gharbi K."/>
            <person name="Hall N."/>
            <person name="Watson M."/>
            <person name="Adriaenssens E.M."/>
            <person name="Foster-Nyarko E."/>
            <person name="Jarju S."/>
            <person name="Secka A."/>
            <person name="Antonio M."/>
            <person name="Oren A."/>
            <person name="Chaudhuri R.R."/>
            <person name="La Ragione R."/>
            <person name="Hildebrand F."/>
            <person name="Pallen M.J."/>
        </authorList>
    </citation>
    <scope>NUCLEOTIDE SEQUENCE</scope>
    <source>
        <strain evidence="5">1748</strain>
    </source>
</reference>
<dbReference type="EMBL" id="JADING010000099">
    <property type="protein sequence ID" value="MBO8414521.1"/>
    <property type="molecule type" value="Genomic_DNA"/>
</dbReference>
<proteinExistence type="predicted"/>
<keyword evidence="3" id="KW-0804">Transcription</keyword>
<dbReference type="Gene3D" id="1.10.10.60">
    <property type="entry name" value="Homeodomain-like"/>
    <property type="match status" value="2"/>
</dbReference>
<accession>A0A9D9D6L5</accession>
<evidence type="ECO:0000256" key="2">
    <source>
        <dbReference type="ARBA" id="ARBA00023125"/>
    </source>
</evidence>
<name>A0A9D9D6L5_9BACL</name>
<evidence type="ECO:0000313" key="6">
    <source>
        <dbReference type="Proteomes" id="UP000823629"/>
    </source>
</evidence>
<dbReference type="SMART" id="SM00342">
    <property type="entry name" value="HTH_ARAC"/>
    <property type="match status" value="1"/>
</dbReference>
<dbReference type="SUPFAM" id="SSF46689">
    <property type="entry name" value="Homeodomain-like"/>
    <property type="match status" value="2"/>
</dbReference>
<dbReference type="InterPro" id="IPR018062">
    <property type="entry name" value="HTH_AraC-typ_CS"/>
</dbReference>
<evidence type="ECO:0000259" key="4">
    <source>
        <dbReference type="PROSITE" id="PS01124"/>
    </source>
</evidence>
<evidence type="ECO:0000313" key="5">
    <source>
        <dbReference type="EMBL" id="MBO8414521.1"/>
    </source>
</evidence>
<evidence type="ECO:0000256" key="3">
    <source>
        <dbReference type="ARBA" id="ARBA00023163"/>
    </source>
</evidence>
<dbReference type="InterPro" id="IPR018060">
    <property type="entry name" value="HTH_AraC"/>
</dbReference>
<dbReference type="SUPFAM" id="SSF51182">
    <property type="entry name" value="RmlC-like cupins"/>
    <property type="match status" value="1"/>
</dbReference>
<evidence type="ECO:0000256" key="1">
    <source>
        <dbReference type="ARBA" id="ARBA00023015"/>
    </source>
</evidence>
<comment type="caution">
    <text evidence="5">The sequence shown here is derived from an EMBL/GenBank/DDBJ whole genome shotgun (WGS) entry which is preliminary data.</text>
</comment>
<dbReference type="InterPro" id="IPR011051">
    <property type="entry name" value="RmlC_Cupin_sf"/>
</dbReference>
<feature type="domain" description="HTH araC/xylS-type" evidence="4">
    <location>
        <begin position="189"/>
        <end position="287"/>
    </location>
</feature>